<dbReference type="AlphaFoldDB" id="L2GS55"/>
<evidence type="ECO:0000256" key="1">
    <source>
        <dbReference type="ARBA" id="ARBA00022723"/>
    </source>
</evidence>
<dbReference type="OMA" id="LDYQIRY"/>
<proteinExistence type="predicted"/>
<dbReference type="SUPFAM" id="SSF57850">
    <property type="entry name" value="RING/U-box"/>
    <property type="match status" value="1"/>
</dbReference>
<feature type="signal peptide" evidence="5">
    <location>
        <begin position="1"/>
        <end position="19"/>
    </location>
</feature>
<keyword evidence="1" id="KW-0479">Metal-binding</keyword>
<dbReference type="GO" id="GO:0008270">
    <property type="term" value="F:zinc ion binding"/>
    <property type="evidence" value="ECO:0007669"/>
    <property type="project" value="UniProtKB-KW"/>
</dbReference>
<dbReference type="Pfam" id="PF13639">
    <property type="entry name" value="zf-RING_2"/>
    <property type="match status" value="1"/>
</dbReference>
<evidence type="ECO:0000256" key="5">
    <source>
        <dbReference type="SAM" id="SignalP"/>
    </source>
</evidence>
<evidence type="ECO:0000256" key="3">
    <source>
        <dbReference type="ARBA" id="ARBA00022833"/>
    </source>
</evidence>
<dbReference type="VEuPathDB" id="MicrosporidiaDB:VCUG_02373"/>
<dbReference type="RefSeq" id="XP_008075382.1">
    <property type="nucleotide sequence ID" value="XM_008077191.1"/>
</dbReference>
<dbReference type="PROSITE" id="PS50089">
    <property type="entry name" value="ZF_RING_2"/>
    <property type="match status" value="1"/>
</dbReference>
<accession>L2GS55</accession>
<dbReference type="SMART" id="SM00184">
    <property type="entry name" value="RING"/>
    <property type="match status" value="1"/>
</dbReference>
<dbReference type="InterPro" id="IPR013083">
    <property type="entry name" value="Znf_RING/FYVE/PHD"/>
</dbReference>
<evidence type="ECO:0000313" key="7">
    <source>
        <dbReference type="EMBL" id="ELA46138.1"/>
    </source>
</evidence>
<gene>
    <name evidence="7" type="ORF">VCUG_02373</name>
</gene>
<dbReference type="EMBL" id="GL877461">
    <property type="protein sequence ID" value="ELA46138.1"/>
    <property type="molecule type" value="Genomic_DNA"/>
</dbReference>
<dbReference type="HOGENOM" id="CLU_1157145_0_0_1"/>
<evidence type="ECO:0000313" key="8">
    <source>
        <dbReference type="Proteomes" id="UP000011081"/>
    </source>
</evidence>
<keyword evidence="2 4" id="KW-0863">Zinc-finger</keyword>
<keyword evidence="3" id="KW-0862">Zinc</keyword>
<evidence type="ECO:0000256" key="2">
    <source>
        <dbReference type="ARBA" id="ARBA00022771"/>
    </source>
</evidence>
<dbReference type="Gene3D" id="3.30.40.10">
    <property type="entry name" value="Zinc/RING finger domain, C3HC4 (zinc finger)"/>
    <property type="match status" value="1"/>
</dbReference>
<dbReference type="InParanoid" id="L2GS55"/>
<dbReference type="OrthoDB" id="8062037at2759"/>
<keyword evidence="8" id="KW-1185">Reference proteome</keyword>
<reference evidence="8" key="1">
    <citation type="submission" date="2011-03" db="EMBL/GenBank/DDBJ databases">
        <title>The genome sequence of Vavraia culicis strain floridensis.</title>
        <authorList>
            <consortium name="The Broad Institute Genome Sequencing Platform"/>
            <person name="Cuomo C."/>
            <person name="Becnel J."/>
            <person name="Sanscrainte N."/>
            <person name="Young S.K."/>
            <person name="Zeng Q."/>
            <person name="Gargeya S."/>
            <person name="Fitzgerald M."/>
            <person name="Haas B."/>
            <person name="Abouelleil A."/>
            <person name="Alvarado L."/>
            <person name="Arachchi H.M."/>
            <person name="Berlin A."/>
            <person name="Chapman S.B."/>
            <person name="Gearin G."/>
            <person name="Goldberg J."/>
            <person name="Griggs A."/>
            <person name="Gujja S."/>
            <person name="Hansen M."/>
            <person name="Heiman D."/>
            <person name="Howarth C."/>
            <person name="Larimer J."/>
            <person name="Lui A."/>
            <person name="MacDonald P.J.P."/>
            <person name="McCowen C."/>
            <person name="Montmayeur A."/>
            <person name="Murphy C."/>
            <person name="Neiman D."/>
            <person name="Pearson M."/>
            <person name="Priest M."/>
            <person name="Roberts A."/>
            <person name="Saif S."/>
            <person name="Shea T."/>
            <person name="Sisk P."/>
            <person name="Stolte C."/>
            <person name="Sykes S."/>
            <person name="Wortman J."/>
            <person name="Nusbaum C."/>
            <person name="Birren B."/>
        </authorList>
    </citation>
    <scope>NUCLEOTIDE SEQUENCE [LARGE SCALE GENOMIC DNA]</scope>
    <source>
        <strain evidence="8">floridensis</strain>
    </source>
</reference>
<dbReference type="STRING" id="948595.L2GS55"/>
<dbReference type="InterPro" id="IPR052788">
    <property type="entry name" value="RING-type_E3_ligase_ATL"/>
</dbReference>
<dbReference type="GeneID" id="19880236"/>
<name>L2GS55_VAVCU</name>
<dbReference type="InterPro" id="IPR001841">
    <property type="entry name" value="Znf_RING"/>
</dbReference>
<feature type="chain" id="PRO_5003959966" description="RING-type domain-containing protein" evidence="5">
    <location>
        <begin position="20"/>
        <end position="240"/>
    </location>
</feature>
<evidence type="ECO:0000256" key="4">
    <source>
        <dbReference type="PROSITE-ProRule" id="PRU00175"/>
    </source>
</evidence>
<organism evidence="7 8">
    <name type="scientific">Vavraia culicis (isolate floridensis)</name>
    <name type="common">Microsporidian parasite</name>
    <dbReference type="NCBI Taxonomy" id="948595"/>
    <lineage>
        <taxon>Eukaryota</taxon>
        <taxon>Fungi</taxon>
        <taxon>Fungi incertae sedis</taxon>
        <taxon>Microsporidia</taxon>
        <taxon>Pleistophoridae</taxon>
        <taxon>Vavraia</taxon>
    </lineage>
</organism>
<keyword evidence="5" id="KW-0732">Signal</keyword>
<protein>
    <recommendedName>
        <fullName evidence="6">RING-type domain-containing protein</fullName>
    </recommendedName>
</protein>
<feature type="domain" description="RING-type" evidence="6">
    <location>
        <begin position="187"/>
        <end position="223"/>
    </location>
</feature>
<dbReference type="PANTHER" id="PTHR45798:SF97">
    <property type="entry name" value="ALCOHOL-SENSITIVE RING FINGER PROTEIN 1"/>
    <property type="match status" value="1"/>
</dbReference>
<dbReference type="Proteomes" id="UP000011081">
    <property type="component" value="Unassembled WGS sequence"/>
</dbReference>
<dbReference type="PANTHER" id="PTHR45798">
    <property type="entry name" value="RING-H2 FINGER PROTEIN ATL61-RELATED-RELATED"/>
    <property type="match status" value="1"/>
</dbReference>
<evidence type="ECO:0000259" key="6">
    <source>
        <dbReference type="PROSITE" id="PS50089"/>
    </source>
</evidence>
<sequence length="240" mass="28112">MHHILFIFITMIFTERVFILDEHRPRNYISKIRKDFHSIFVPPRRNNKYVSVTKQHALSGSKKKHNELLLDYQIRYQILNNQADDNAVLSNSFQKYLDEMVLVFRMLYKLRTSDNYSHIKTTRLTSDVKLVLTSAEALFEKRLKTSRIKSEEDELIRALNILKYDLLDVAVCDEISGKKAKRYSSECPICFEDYDLVYAPCGHGFQLTCLYKWMLEKRTCPCCGRALLPDVDPADGLDIE</sequence>